<proteinExistence type="predicted"/>
<evidence type="ECO:0000313" key="1">
    <source>
        <dbReference type="EMBL" id="SNR15881.1"/>
    </source>
</evidence>
<sequence length="233" mass="27197">MHSKQLTMDKLLSNIKIEVPEGIYLKNPESSELGKKIVQNSIILIDEIGFESFNFKKLGLLIGSNESSVYRYFESKHKLLIYLSSWYWRWLEYQLVIETFSIKDSKEKLEKAVEIVTRTTKEDQNFSHINEILLNKIIINENSKSYLTKSVDSENKQGYFLPYKRVVRRLADIISEYNNKYEFPLSLASSVTEGALHQQFMTQHFTSITNCNESVTPTQFYSHLVIKTLTNDN</sequence>
<dbReference type="Proteomes" id="UP000215214">
    <property type="component" value="Chromosome TJEJU"/>
</dbReference>
<dbReference type="InterPro" id="IPR009057">
    <property type="entry name" value="Homeodomain-like_sf"/>
</dbReference>
<reference evidence="1 2" key="1">
    <citation type="submission" date="2017-07" db="EMBL/GenBank/DDBJ databases">
        <authorList>
            <person name="Sun Z.S."/>
            <person name="Albrecht U."/>
            <person name="Echele G."/>
            <person name="Lee C.C."/>
        </authorList>
    </citation>
    <scope>NUCLEOTIDE SEQUENCE [LARGE SCALE GENOMIC DNA]</scope>
    <source>
        <strain evidence="2">type strain: KCTC 22618</strain>
    </source>
</reference>
<keyword evidence="2" id="KW-1185">Reference proteome</keyword>
<dbReference type="EMBL" id="LT899436">
    <property type="protein sequence ID" value="SNR15881.1"/>
    <property type="molecule type" value="Genomic_DNA"/>
</dbReference>
<evidence type="ECO:0000313" key="2">
    <source>
        <dbReference type="Proteomes" id="UP000215214"/>
    </source>
</evidence>
<dbReference type="KEGG" id="tje:TJEJU_2189"/>
<protein>
    <submittedName>
        <fullName evidence="1">Regulatory protein, TetR family</fullName>
    </submittedName>
</protein>
<organism evidence="1 2">
    <name type="scientific">Tenacibaculum jejuense</name>
    <dbReference type="NCBI Taxonomy" id="584609"/>
    <lineage>
        <taxon>Bacteria</taxon>
        <taxon>Pseudomonadati</taxon>
        <taxon>Bacteroidota</taxon>
        <taxon>Flavobacteriia</taxon>
        <taxon>Flavobacteriales</taxon>
        <taxon>Flavobacteriaceae</taxon>
        <taxon>Tenacibaculum</taxon>
    </lineage>
</organism>
<accession>A0A238U9M4</accession>
<gene>
    <name evidence="1" type="ORF">TJEJU_2189</name>
</gene>
<name>A0A238U9M4_9FLAO</name>
<dbReference type="AlphaFoldDB" id="A0A238U9M4"/>
<dbReference type="SUPFAM" id="SSF46689">
    <property type="entry name" value="Homeodomain-like"/>
    <property type="match status" value="1"/>
</dbReference>
<dbReference type="Gene3D" id="1.10.357.10">
    <property type="entry name" value="Tetracycline Repressor, domain 2"/>
    <property type="match status" value="1"/>
</dbReference>